<sequence>MVAQGFTVFDTAIGWCGIAWGEHGIVGAQLPEGSEQATRDRLRRRFPDAEETVPPAAARQAIDGVTELLRGTAVDLSDVELDLAGVPAFHRRVYEVARTIPPGSTLTYGDVAHRLNAPGSARAVGQALGSNPFAPIVPCHRVLAANGGTGGFSAGGGTATKLRMLTIEGARADEPALFDL</sequence>
<evidence type="ECO:0000256" key="6">
    <source>
        <dbReference type="ARBA" id="ARBA00049348"/>
    </source>
</evidence>
<dbReference type="InterPro" id="IPR001497">
    <property type="entry name" value="MethylDNA_cys_MeTrfase_AS"/>
</dbReference>
<keyword evidence="5" id="KW-0234">DNA repair</keyword>
<comment type="catalytic activity">
    <reaction evidence="1">
        <text>a 4-O-methyl-thymidine in DNA + L-cysteinyl-[protein] = a thymidine in DNA + S-methyl-L-cysteinyl-[protein]</text>
        <dbReference type="Rhea" id="RHEA:53428"/>
        <dbReference type="Rhea" id="RHEA-COMP:10131"/>
        <dbReference type="Rhea" id="RHEA-COMP:10132"/>
        <dbReference type="Rhea" id="RHEA-COMP:13555"/>
        <dbReference type="Rhea" id="RHEA-COMP:13556"/>
        <dbReference type="ChEBI" id="CHEBI:29950"/>
        <dbReference type="ChEBI" id="CHEBI:82612"/>
        <dbReference type="ChEBI" id="CHEBI:137386"/>
        <dbReference type="ChEBI" id="CHEBI:137387"/>
        <dbReference type="EC" id="2.1.1.63"/>
    </reaction>
</comment>
<evidence type="ECO:0000313" key="8">
    <source>
        <dbReference type="EMBL" id="SFB51042.1"/>
    </source>
</evidence>
<dbReference type="PANTHER" id="PTHR10815">
    <property type="entry name" value="METHYLATED-DNA--PROTEIN-CYSTEINE METHYLTRANSFERASE"/>
    <property type="match status" value="1"/>
</dbReference>
<reference evidence="9" key="1">
    <citation type="submission" date="2016-10" db="EMBL/GenBank/DDBJ databases">
        <authorList>
            <person name="Varghese N."/>
            <person name="Submissions S."/>
        </authorList>
    </citation>
    <scope>NUCLEOTIDE SEQUENCE [LARGE SCALE GENOMIC DNA]</scope>
    <source>
        <strain evidence="9">CGMCC 4.3568</strain>
    </source>
</reference>
<dbReference type="SUPFAM" id="SSF46767">
    <property type="entry name" value="Methylated DNA-protein cysteine methyltransferase, C-terminal domain"/>
    <property type="match status" value="1"/>
</dbReference>
<dbReference type="NCBIfam" id="TIGR00589">
    <property type="entry name" value="ogt"/>
    <property type="match status" value="1"/>
</dbReference>
<evidence type="ECO:0000256" key="5">
    <source>
        <dbReference type="ARBA" id="ARBA00023204"/>
    </source>
</evidence>
<dbReference type="InterPro" id="IPR014048">
    <property type="entry name" value="MethylDNA_cys_MeTrfase_DNA-bd"/>
</dbReference>
<keyword evidence="4" id="KW-0227">DNA damage</keyword>
<proteinExistence type="predicted"/>
<dbReference type="InterPro" id="IPR036217">
    <property type="entry name" value="MethylDNA_cys_MeTrfase_DNAb"/>
</dbReference>
<organism evidence="8 9">
    <name type="scientific">Amycolatopsis marina</name>
    <dbReference type="NCBI Taxonomy" id="490629"/>
    <lineage>
        <taxon>Bacteria</taxon>
        <taxon>Bacillati</taxon>
        <taxon>Actinomycetota</taxon>
        <taxon>Actinomycetes</taxon>
        <taxon>Pseudonocardiales</taxon>
        <taxon>Pseudonocardiaceae</taxon>
        <taxon>Amycolatopsis</taxon>
    </lineage>
</organism>
<dbReference type="GO" id="GO:0003908">
    <property type="term" value="F:methylated-DNA-[protein]-cysteine S-methyltransferase activity"/>
    <property type="evidence" value="ECO:0007669"/>
    <property type="project" value="UniProtKB-EC"/>
</dbReference>
<evidence type="ECO:0000256" key="3">
    <source>
        <dbReference type="ARBA" id="ARBA00022679"/>
    </source>
</evidence>
<accession>A0A1I1BMJ0</accession>
<dbReference type="InterPro" id="IPR036388">
    <property type="entry name" value="WH-like_DNA-bd_sf"/>
</dbReference>
<dbReference type="OrthoDB" id="9802228at2"/>
<keyword evidence="2 8" id="KW-0489">Methyltransferase</keyword>
<dbReference type="Gene3D" id="1.10.10.10">
    <property type="entry name" value="Winged helix-like DNA-binding domain superfamily/Winged helix DNA-binding domain"/>
    <property type="match status" value="1"/>
</dbReference>
<dbReference type="RefSeq" id="WP_091675355.1">
    <property type="nucleotide sequence ID" value="NZ_FOKG01000015.1"/>
</dbReference>
<gene>
    <name evidence="8" type="ORF">SAMN05216266_1159</name>
</gene>
<evidence type="ECO:0000313" key="9">
    <source>
        <dbReference type="Proteomes" id="UP000243799"/>
    </source>
</evidence>
<dbReference type="PANTHER" id="PTHR10815:SF5">
    <property type="entry name" value="METHYLATED-DNA--PROTEIN-CYSTEINE METHYLTRANSFERASE"/>
    <property type="match status" value="1"/>
</dbReference>
<dbReference type="AlphaFoldDB" id="A0A1I1BMJ0"/>
<feature type="domain" description="Methylated-DNA-[protein]-cysteine S-methyltransferase DNA binding" evidence="7">
    <location>
        <begin position="88"/>
        <end position="169"/>
    </location>
</feature>
<dbReference type="GO" id="GO:0006281">
    <property type="term" value="P:DNA repair"/>
    <property type="evidence" value="ECO:0007669"/>
    <property type="project" value="UniProtKB-KW"/>
</dbReference>
<dbReference type="PROSITE" id="PS00374">
    <property type="entry name" value="MGMT"/>
    <property type="match status" value="1"/>
</dbReference>
<protein>
    <submittedName>
        <fullName evidence="8">Methylated-DNA-[protein]-cysteine S-methyltransferase</fullName>
    </submittedName>
</protein>
<keyword evidence="9" id="KW-1185">Reference proteome</keyword>
<comment type="catalytic activity">
    <reaction evidence="6">
        <text>a 6-O-methyl-2'-deoxyguanosine in DNA + L-cysteinyl-[protein] = S-methyl-L-cysteinyl-[protein] + a 2'-deoxyguanosine in DNA</text>
        <dbReference type="Rhea" id="RHEA:24000"/>
        <dbReference type="Rhea" id="RHEA-COMP:10131"/>
        <dbReference type="Rhea" id="RHEA-COMP:10132"/>
        <dbReference type="Rhea" id="RHEA-COMP:11367"/>
        <dbReference type="Rhea" id="RHEA-COMP:11368"/>
        <dbReference type="ChEBI" id="CHEBI:29950"/>
        <dbReference type="ChEBI" id="CHEBI:82612"/>
        <dbReference type="ChEBI" id="CHEBI:85445"/>
        <dbReference type="ChEBI" id="CHEBI:85448"/>
        <dbReference type="EC" id="2.1.1.63"/>
    </reaction>
</comment>
<dbReference type="InterPro" id="IPR036631">
    <property type="entry name" value="MGMT_N_sf"/>
</dbReference>
<keyword evidence="3 8" id="KW-0808">Transferase</keyword>
<evidence type="ECO:0000259" key="7">
    <source>
        <dbReference type="Pfam" id="PF01035"/>
    </source>
</evidence>
<dbReference type="SUPFAM" id="SSF53155">
    <property type="entry name" value="Methylated DNA-protein cysteine methyltransferase domain"/>
    <property type="match status" value="1"/>
</dbReference>
<dbReference type="Proteomes" id="UP000243799">
    <property type="component" value="Unassembled WGS sequence"/>
</dbReference>
<name>A0A1I1BMJ0_9PSEU</name>
<dbReference type="Gene3D" id="3.30.160.70">
    <property type="entry name" value="Methylated DNA-protein cysteine methyltransferase domain"/>
    <property type="match status" value="1"/>
</dbReference>
<dbReference type="Pfam" id="PF01035">
    <property type="entry name" value="DNA_binding_1"/>
    <property type="match status" value="1"/>
</dbReference>
<dbReference type="GO" id="GO:0032259">
    <property type="term" value="P:methylation"/>
    <property type="evidence" value="ECO:0007669"/>
    <property type="project" value="UniProtKB-KW"/>
</dbReference>
<dbReference type="CDD" id="cd06445">
    <property type="entry name" value="ATase"/>
    <property type="match status" value="1"/>
</dbReference>
<dbReference type="STRING" id="490629.SAMN05216266_1159"/>
<evidence type="ECO:0000256" key="1">
    <source>
        <dbReference type="ARBA" id="ARBA00001286"/>
    </source>
</evidence>
<dbReference type="EMBL" id="FOKG01000015">
    <property type="protein sequence ID" value="SFB51042.1"/>
    <property type="molecule type" value="Genomic_DNA"/>
</dbReference>
<evidence type="ECO:0000256" key="4">
    <source>
        <dbReference type="ARBA" id="ARBA00022763"/>
    </source>
</evidence>
<evidence type="ECO:0000256" key="2">
    <source>
        <dbReference type="ARBA" id="ARBA00022603"/>
    </source>
</evidence>